<name>A0AAD9NBK7_RIDPI</name>
<organism evidence="1 2">
    <name type="scientific">Ridgeia piscesae</name>
    <name type="common">Tubeworm</name>
    <dbReference type="NCBI Taxonomy" id="27915"/>
    <lineage>
        <taxon>Eukaryota</taxon>
        <taxon>Metazoa</taxon>
        <taxon>Spiralia</taxon>
        <taxon>Lophotrochozoa</taxon>
        <taxon>Annelida</taxon>
        <taxon>Polychaeta</taxon>
        <taxon>Sedentaria</taxon>
        <taxon>Canalipalpata</taxon>
        <taxon>Sabellida</taxon>
        <taxon>Siboglinidae</taxon>
        <taxon>Ridgeia</taxon>
    </lineage>
</organism>
<gene>
    <name evidence="1" type="ORF">NP493_1423g01039</name>
</gene>
<evidence type="ECO:0000313" key="1">
    <source>
        <dbReference type="EMBL" id="KAK2164272.1"/>
    </source>
</evidence>
<keyword evidence="2" id="KW-1185">Reference proteome</keyword>
<reference evidence="1" key="1">
    <citation type="journal article" date="2023" name="Mol. Biol. Evol.">
        <title>Third-Generation Sequencing Reveals the Adaptive Role of the Epigenome in Three Deep-Sea Polychaetes.</title>
        <authorList>
            <person name="Perez M."/>
            <person name="Aroh O."/>
            <person name="Sun Y."/>
            <person name="Lan Y."/>
            <person name="Juniper S.K."/>
            <person name="Young C.R."/>
            <person name="Angers B."/>
            <person name="Qian P.Y."/>
        </authorList>
    </citation>
    <scope>NUCLEOTIDE SEQUENCE</scope>
    <source>
        <strain evidence="1">R07B-5</strain>
    </source>
</reference>
<sequence>MQLCGLNSTPVCIRQSSNVTKQWLIVDKVSASMNGYVNARDSQTIASHQMAINNVTTSAPLSCSYFARAKESSKIHCVANEFSFYLQSVMFVDRLNYCSSSKLECFPLMIEWRWLKMFRASKSMISLPRSDKMY</sequence>
<dbReference type="EMBL" id="JAODUO010001423">
    <property type="protein sequence ID" value="KAK2164272.1"/>
    <property type="molecule type" value="Genomic_DNA"/>
</dbReference>
<comment type="caution">
    <text evidence="1">The sequence shown here is derived from an EMBL/GenBank/DDBJ whole genome shotgun (WGS) entry which is preliminary data.</text>
</comment>
<accession>A0AAD9NBK7</accession>
<evidence type="ECO:0000313" key="2">
    <source>
        <dbReference type="Proteomes" id="UP001209878"/>
    </source>
</evidence>
<dbReference type="AlphaFoldDB" id="A0AAD9NBK7"/>
<dbReference type="Proteomes" id="UP001209878">
    <property type="component" value="Unassembled WGS sequence"/>
</dbReference>
<protein>
    <submittedName>
        <fullName evidence="1">Uncharacterized protein</fullName>
    </submittedName>
</protein>
<proteinExistence type="predicted"/>